<organism evidence="2 3">
    <name type="scientific">Citrobacter amalonaticus</name>
    <dbReference type="NCBI Taxonomy" id="35703"/>
    <lineage>
        <taxon>Bacteria</taxon>
        <taxon>Pseudomonadati</taxon>
        <taxon>Pseudomonadota</taxon>
        <taxon>Gammaproteobacteria</taxon>
        <taxon>Enterobacterales</taxon>
        <taxon>Enterobacteriaceae</taxon>
        <taxon>Citrobacter</taxon>
    </lineage>
</organism>
<evidence type="ECO:0000256" key="1">
    <source>
        <dbReference type="SAM" id="MobiDB-lite"/>
    </source>
</evidence>
<sequence length="102" mass="11918">MAAGWRPFRPLTKKEKTWFFLFCGYQPKINELIFLVYNQALSACPVTERGLSSLSKTAGWRPFCSDKSQQGKKHIAGNDDNHRQDVEREKLQKNRVMRHHDP</sequence>
<dbReference type="EMBL" id="RCYA01000004">
    <property type="protein sequence ID" value="RYT43598.1"/>
    <property type="molecule type" value="Genomic_DNA"/>
</dbReference>
<accession>A0ABY0HUG8</accession>
<protein>
    <submittedName>
        <fullName evidence="2">Uncharacterized protein</fullName>
    </submittedName>
</protein>
<feature type="region of interest" description="Disordered" evidence="1">
    <location>
        <begin position="53"/>
        <end position="102"/>
    </location>
</feature>
<keyword evidence="3" id="KW-1185">Reference proteome</keyword>
<dbReference type="Proteomes" id="UP000292985">
    <property type="component" value="Unassembled WGS sequence"/>
</dbReference>
<evidence type="ECO:0000313" key="2">
    <source>
        <dbReference type="EMBL" id="RYT43598.1"/>
    </source>
</evidence>
<name>A0ABY0HUG8_CITAM</name>
<evidence type="ECO:0000313" key="3">
    <source>
        <dbReference type="Proteomes" id="UP000292985"/>
    </source>
</evidence>
<proteinExistence type="predicted"/>
<feature type="compositionally biased region" description="Basic residues" evidence="1">
    <location>
        <begin position="93"/>
        <end position="102"/>
    </location>
</feature>
<comment type="caution">
    <text evidence="2">The sequence shown here is derived from an EMBL/GenBank/DDBJ whole genome shotgun (WGS) entry which is preliminary data.</text>
</comment>
<feature type="compositionally biased region" description="Basic and acidic residues" evidence="1">
    <location>
        <begin position="76"/>
        <end position="92"/>
    </location>
</feature>
<reference evidence="2 3" key="1">
    <citation type="journal article" date="2019" name="Science, e1252229">
        <title>Invertible promoters mediate bacterial phase variation, antibiotic resistance, and host adaptation in the gut.</title>
        <authorList>
            <person name="Jiang X."/>
            <person name="Hall A.B."/>
            <person name="Arthur T.D."/>
            <person name="Plichta D.R."/>
            <person name="Covington C.T."/>
            <person name="Poyet M."/>
            <person name="Crothers J."/>
            <person name="Moses P.L."/>
            <person name="Tolonen A.C."/>
            <person name="Vlamakis H."/>
            <person name="Alm E.J."/>
            <person name="Xavier R.J."/>
        </authorList>
    </citation>
    <scope>NUCLEOTIDE SEQUENCE [LARGE SCALE GENOMIC DNA]</scope>
    <source>
        <strain evidence="3">ca_0067</strain>
    </source>
</reference>
<gene>
    <name evidence="2" type="ORF">EAJ18_10935</name>
</gene>